<organism evidence="1">
    <name type="scientific">marine metagenome</name>
    <dbReference type="NCBI Taxonomy" id="408172"/>
    <lineage>
        <taxon>unclassified sequences</taxon>
        <taxon>metagenomes</taxon>
        <taxon>ecological metagenomes</taxon>
    </lineage>
</organism>
<protein>
    <submittedName>
        <fullName evidence="1">Uncharacterized protein</fullName>
    </submittedName>
</protein>
<gene>
    <name evidence="1" type="ORF">METZ01_LOCUS226199</name>
</gene>
<evidence type="ECO:0000313" key="1">
    <source>
        <dbReference type="EMBL" id="SVB73345.1"/>
    </source>
</evidence>
<proteinExistence type="predicted"/>
<accession>A0A382GF39</accession>
<sequence>MMKLTLYTQLYTHLLNMCVDEER</sequence>
<name>A0A382GF39_9ZZZZ</name>
<dbReference type="AlphaFoldDB" id="A0A382GF39"/>
<reference evidence="1" key="1">
    <citation type="submission" date="2018-05" db="EMBL/GenBank/DDBJ databases">
        <authorList>
            <person name="Lanie J.A."/>
            <person name="Ng W.-L."/>
            <person name="Kazmierczak K.M."/>
            <person name="Andrzejewski T.M."/>
            <person name="Davidsen T.M."/>
            <person name="Wayne K.J."/>
            <person name="Tettelin H."/>
            <person name="Glass J.I."/>
            <person name="Rusch D."/>
            <person name="Podicherti R."/>
            <person name="Tsui H.-C.T."/>
            <person name="Winkler M.E."/>
        </authorList>
    </citation>
    <scope>NUCLEOTIDE SEQUENCE</scope>
</reference>
<dbReference type="EMBL" id="UINC01054979">
    <property type="protein sequence ID" value="SVB73345.1"/>
    <property type="molecule type" value="Genomic_DNA"/>
</dbReference>